<reference evidence="2" key="2">
    <citation type="submission" date="2021-01" db="EMBL/GenBank/DDBJ databases">
        <authorList>
            <person name="Schikora-Tamarit M.A."/>
        </authorList>
    </citation>
    <scope>NUCLEOTIDE SEQUENCE</scope>
    <source>
        <strain evidence="2">CBS6075</strain>
    </source>
</reference>
<proteinExistence type="predicted"/>
<keyword evidence="3" id="KW-1185">Reference proteome</keyword>
<dbReference type="GeneID" id="70238216"/>
<accession>A0A9P8T116</accession>
<evidence type="ECO:0000256" key="1">
    <source>
        <dbReference type="SAM" id="MobiDB-lite"/>
    </source>
</evidence>
<dbReference type="AlphaFoldDB" id="A0A9P8T116"/>
<sequence length="257" mass="27718">MEHPSLKSLSDSSTTSSTCFISPGSVSSVKLSRGGDWSEDDVLALPVSIFIELKSSSENSSRSIRIDSFGCSIGLLGFCGSSGSSLASRIDCPIVDPIALELRRAFSEEPKRSRSLISSSSDSPRSDKSSRSFRFLASGSGSDAVVLRTSLLADLKPVSTPSGMKNVLIEGCFSSGVSVDFLLVFALDLALFPRVLNCVARRKNLSLSSVSWIISSFSFGISISLRSGFGSQPLGMIRSDLWNRMLFPVCKWFWIQL</sequence>
<dbReference type="Proteomes" id="UP000769157">
    <property type="component" value="Unassembled WGS sequence"/>
</dbReference>
<protein>
    <submittedName>
        <fullName evidence="2">Uncharacterized protein</fullName>
    </submittedName>
</protein>
<evidence type="ECO:0000313" key="2">
    <source>
        <dbReference type="EMBL" id="KAH3662071.1"/>
    </source>
</evidence>
<evidence type="ECO:0000313" key="3">
    <source>
        <dbReference type="Proteomes" id="UP000769157"/>
    </source>
</evidence>
<comment type="caution">
    <text evidence="2">The sequence shown here is derived from an EMBL/GenBank/DDBJ whole genome shotgun (WGS) entry which is preliminary data.</text>
</comment>
<name>A0A9P8T116_9ASCO</name>
<feature type="compositionally biased region" description="Low complexity" evidence="1">
    <location>
        <begin position="1"/>
        <end position="18"/>
    </location>
</feature>
<dbReference type="RefSeq" id="XP_046059175.1">
    <property type="nucleotide sequence ID" value="XM_046207520.1"/>
</dbReference>
<reference evidence="2" key="1">
    <citation type="journal article" date="2021" name="Open Biol.">
        <title>Shared evolutionary footprints suggest mitochondrial oxidative damage underlies multiple complex I losses in fungi.</title>
        <authorList>
            <person name="Schikora-Tamarit M.A."/>
            <person name="Marcet-Houben M."/>
            <person name="Nosek J."/>
            <person name="Gabaldon T."/>
        </authorList>
    </citation>
    <scope>NUCLEOTIDE SEQUENCE</scope>
    <source>
        <strain evidence="2">CBS6075</strain>
    </source>
</reference>
<dbReference type="EMBL" id="JAEUBE010000414">
    <property type="protein sequence ID" value="KAH3662071.1"/>
    <property type="molecule type" value="Genomic_DNA"/>
</dbReference>
<organism evidence="2 3">
    <name type="scientific">Ogataea philodendri</name>
    <dbReference type="NCBI Taxonomy" id="1378263"/>
    <lineage>
        <taxon>Eukaryota</taxon>
        <taxon>Fungi</taxon>
        <taxon>Dikarya</taxon>
        <taxon>Ascomycota</taxon>
        <taxon>Saccharomycotina</taxon>
        <taxon>Pichiomycetes</taxon>
        <taxon>Pichiales</taxon>
        <taxon>Pichiaceae</taxon>
        <taxon>Ogataea</taxon>
    </lineage>
</organism>
<gene>
    <name evidence="2" type="ORF">OGAPHI_006252</name>
</gene>
<feature type="region of interest" description="Disordered" evidence="1">
    <location>
        <begin position="1"/>
        <end position="20"/>
    </location>
</feature>